<evidence type="ECO:0000313" key="1">
    <source>
        <dbReference type="EMBL" id="KAH0556470.1"/>
    </source>
</evidence>
<accession>A0A9P8RLW8</accession>
<comment type="caution">
    <text evidence="1">The sequence shown here is derived from an EMBL/GenBank/DDBJ whole genome shotgun (WGS) entry which is preliminary data.</text>
</comment>
<proteinExistence type="predicted"/>
<gene>
    <name evidence="1" type="ORF">GP486_005626</name>
</gene>
<reference evidence="1" key="1">
    <citation type="submission" date="2021-03" db="EMBL/GenBank/DDBJ databases">
        <title>Comparative genomics and phylogenomic investigation of the class Geoglossomycetes provide insights into ecological specialization and systematics.</title>
        <authorList>
            <person name="Melie T."/>
            <person name="Pirro S."/>
            <person name="Miller A.N."/>
            <person name="Quandt A."/>
        </authorList>
    </citation>
    <scope>NUCLEOTIDE SEQUENCE</scope>
    <source>
        <strain evidence="1">CAQ_001_2017</strain>
    </source>
</reference>
<dbReference type="EMBL" id="JAGHQM010001087">
    <property type="protein sequence ID" value="KAH0556470.1"/>
    <property type="molecule type" value="Genomic_DNA"/>
</dbReference>
<name>A0A9P8RLW8_9PEZI</name>
<keyword evidence="2" id="KW-1185">Reference proteome</keyword>
<dbReference type="Proteomes" id="UP000750711">
    <property type="component" value="Unassembled WGS sequence"/>
</dbReference>
<dbReference type="AlphaFoldDB" id="A0A9P8RLW8"/>
<sequence>MRLEIFRCSHPVTSLAGREHLVPTSNRIFRMIFSYGQLDEIRETFDEDGSFSLYIRDIDSRSDSFSRATAVHGTPKSRGLALQFKILAPPSNVHGKVLTSPYNAPVAQLVSGFPDLADIEQQQHTGYELSIVLTIDDGGNSDSDALAKLSQFSSTLQHEYPTLSQNVSVYQRMGDFRDKHSHSGINLTGNNPRLVS</sequence>
<evidence type="ECO:0000313" key="2">
    <source>
        <dbReference type="Proteomes" id="UP000750711"/>
    </source>
</evidence>
<protein>
    <submittedName>
        <fullName evidence="1">Uncharacterized protein</fullName>
    </submittedName>
</protein>
<organism evidence="1 2">
    <name type="scientific">Trichoglossum hirsutum</name>
    <dbReference type="NCBI Taxonomy" id="265104"/>
    <lineage>
        <taxon>Eukaryota</taxon>
        <taxon>Fungi</taxon>
        <taxon>Dikarya</taxon>
        <taxon>Ascomycota</taxon>
        <taxon>Pezizomycotina</taxon>
        <taxon>Geoglossomycetes</taxon>
        <taxon>Geoglossales</taxon>
        <taxon>Geoglossaceae</taxon>
        <taxon>Trichoglossum</taxon>
    </lineage>
</organism>